<gene>
    <name evidence="7 9" type="primary">aspS</name>
    <name evidence="9" type="ORF">IPN02_17095</name>
</gene>
<organism evidence="9 10">
    <name type="scientific">Candidatus Neomicrothrix subdominans</name>
    <dbReference type="NCBI Taxonomy" id="2954438"/>
    <lineage>
        <taxon>Bacteria</taxon>
        <taxon>Bacillati</taxon>
        <taxon>Actinomycetota</taxon>
        <taxon>Acidimicrobiia</taxon>
        <taxon>Acidimicrobiales</taxon>
        <taxon>Microthrixaceae</taxon>
        <taxon>Candidatus Neomicrothrix</taxon>
    </lineage>
</organism>
<dbReference type="InterPro" id="IPR004364">
    <property type="entry name" value="Aa-tRNA-synt_II"/>
</dbReference>
<comment type="function">
    <text evidence="7">Aspartyl-tRNA synthetase with relaxed tRNA specificity since it is able to aspartylate not only its cognate tRNA(Asp) but also tRNA(Asn). Reaction proceeds in two steps: L-aspartate is first activated by ATP to form Asp-AMP and then transferred to the acceptor end of tRNA(Asp/Asn).</text>
</comment>
<feature type="binding site" evidence="7">
    <location>
        <position position="445"/>
    </location>
    <ligand>
        <name>L-aspartate</name>
        <dbReference type="ChEBI" id="CHEBI:29991"/>
    </ligand>
</feature>
<feature type="domain" description="Aminoacyl-transfer RNA synthetases class-II family profile" evidence="8">
    <location>
        <begin position="146"/>
        <end position="562"/>
    </location>
</feature>
<dbReference type="PRINTS" id="PR01042">
    <property type="entry name" value="TRNASYNTHASP"/>
</dbReference>
<feature type="binding site" evidence="7">
    <location>
        <position position="225"/>
    </location>
    <ligand>
        <name>L-aspartate</name>
        <dbReference type="ChEBI" id="CHEBI:29991"/>
    </ligand>
</feature>
<dbReference type="InterPro" id="IPR002312">
    <property type="entry name" value="Asp/Asn-tRNA-synth_IIb"/>
</dbReference>
<dbReference type="GO" id="GO:0006422">
    <property type="term" value="P:aspartyl-tRNA aminoacylation"/>
    <property type="evidence" value="ECO:0007669"/>
    <property type="project" value="UniProtKB-UniRule"/>
</dbReference>
<dbReference type="CDD" id="cd04317">
    <property type="entry name" value="EcAspRS_like_N"/>
    <property type="match status" value="1"/>
</dbReference>
<feature type="site" description="Important for tRNA non-discrimination" evidence="7">
    <location>
        <position position="86"/>
    </location>
</feature>
<evidence type="ECO:0000313" key="10">
    <source>
        <dbReference type="Proteomes" id="UP000727993"/>
    </source>
</evidence>
<feature type="binding site" evidence="7">
    <location>
        <position position="496"/>
    </location>
    <ligand>
        <name>L-aspartate</name>
        <dbReference type="ChEBI" id="CHEBI:29991"/>
    </ligand>
</feature>
<dbReference type="PANTHER" id="PTHR22594:SF5">
    <property type="entry name" value="ASPARTATE--TRNA LIGASE, MITOCHONDRIAL"/>
    <property type="match status" value="1"/>
</dbReference>
<dbReference type="InterPro" id="IPR004524">
    <property type="entry name" value="Asp-tRNA-ligase_1"/>
</dbReference>
<dbReference type="GO" id="GO:0003676">
    <property type="term" value="F:nucleic acid binding"/>
    <property type="evidence" value="ECO:0007669"/>
    <property type="project" value="InterPro"/>
</dbReference>
<dbReference type="Gene3D" id="3.30.930.10">
    <property type="entry name" value="Bira Bifunctional Protein, Domain 2"/>
    <property type="match status" value="1"/>
</dbReference>
<dbReference type="AlphaFoldDB" id="A0A936NGH0"/>
<dbReference type="PROSITE" id="PS50862">
    <property type="entry name" value="AA_TRNA_LIGASE_II"/>
    <property type="match status" value="1"/>
</dbReference>
<evidence type="ECO:0000256" key="2">
    <source>
        <dbReference type="ARBA" id="ARBA00022598"/>
    </source>
</evidence>
<feature type="region of interest" description="Aspartate" evidence="7">
    <location>
        <begin position="203"/>
        <end position="206"/>
    </location>
</feature>
<keyword evidence="4 7" id="KW-0067">ATP-binding</keyword>
<keyword evidence="6 7" id="KW-0030">Aminoacyl-tRNA synthetase</keyword>
<protein>
    <recommendedName>
        <fullName evidence="7">Aspartate--tRNA(Asp/Asn) ligase</fullName>
        <ecNumber evidence="7">6.1.1.23</ecNumber>
    </recommendedName>
    <alternativeName>
        <fullName evidence="7">Aspartyl-tRNA synthetase</fullName>
        <shortName evidence="7">AspRS</shortName>
    </alternativeName>
    <alternativeName>
        <fullName evidence="7">Non-discriminating aspartyl-tRNA synthetase</fullName>
        <shortName evidence="7">ND-AspRS</shortName>
    </alternativeName>
</protein>
<keyword evidence="2 7" id="KW-0436">Ligase</keyword>
<dbReference type="GO" id="GO:0005737">
    <property type="term" value="C:cytoplasm"/>
    <property type="evidence" value="ECO:0007669"/>
    <property type="project" value="UniProtKB-SubCell"/>
</dbReference>
<dbReference type="NCBIfam" id="TIGR00459">
    <property type="entry name" value="aspS_bact"/>
    <property type="match status" value="1"/>
</dbReference>
<comment type="catalytic activity">
    <reaction evidence="7">
        <text>tRNA(Asx) + L-aspartate + ATP = L-aspartyl-tRNA(Asx) + AMP + diphosphate</text>
        <dbReference type="Rhea" id="RHEA:18349"/>
        <dbReference type="Rhea" id="RHEA-COMP:9710"/>
        <dbReference type="Rhea" id="RHEA-COMP:9711"/>
        <dbReference type="ChEBI" id="CHEBI:29991"/>
        <dbReference type="ChEBI" id="CHEBI:30616"/>
        <dbReference type="ChEBI" id="CHEBI:33019"/>
        <dbReference type="ChEBI" id="CHEBI:78442"/>
        <dbReference type="ChEBI" id="CHEBI:78516"/>
        <dbReference type="ChEBI" id="CHEBI:456215"/>
        <dbReference type="EC" id="6.1.1.23"/>
    </reaction>
</comment>
<dbReference type="InterPro" id="IPR006195">
    <property type="entry name" value="aa-tRNA-synth_II"/>
</dbReference>
<dbReference type="GO" id="GO:0005524">
    <property type="term" value="F:ATP binding"/>
    <property type="evidence" value="ECO:0007669"/>
    <property type="project" value="UniProtKB-UniRule"/>
</dbReference>
<feature type="binding site" evidence="7">
    <location>
        <position position="489"/>
    </location>
    <ligand>
        <name>ATP</name>
        <dbReference type="ChEBI" id="CHEBI:30616"/>
    </ligand>
</feature>
<feature type="binding site" evidence="7">
    <location>
        <begin position="541"/>
        <end position="544"/>
    </location>
    <ligand>
        <name>ATP</name>
        <dbReference type="ChEBI" id="CHEBI:30616"/>
    </ligand>
</feature>
<sequence length="595" mass="65699">MEDTPAVSANPPYRTHRCGELRAANVGERVSVAGWVARRREHGEHLAFIDLRDHTGVVQCVIDHDVDVRSEWVVKITGVVRPRPEGTVNADLDTGEVEIGEAEVEVLSAAKPPPFPVDDRADAVDETIRLRHRYVDLRREKMQSNLRMRARVNSSIRTAMEHEGFVEIETPMLIASTPEGARDFVVPSRQHPGTFYALPQSPQMYKQLCMVGGIDRYYQIARCLRDEDLRADRQYEFAQLDAELAFASRDEVLDVIGSTISAAIEGVTGRPVGEIERISWHDAMDTYGSDKPDVRFDILLREVTDVFAETGFNAFKAPSIKAIRVPGGAELTRRRLDELTESAKRWGAKGLVWMRVKADGLDSPVAKFLSEAEMTALTERTEATEGDLLLLVADEWRRTTHVLGLLRLELGRPPIAEGGVQVRWVIDFPLFEEIDEVTGRPVPAHNPFTMCHEDDLALLQAGAAGELGDPNELLKVRSQSYDLVINGWELGSGGVRIHRSDVQEAVFGLLGISDSEAEANFGFLLEALRFGAPPHAGFAYGIDRLVAILAGEENIREVIAFPKTQSGADPLTGSPGPIGADQLDELGLRLLPPTT</sequence>
<dbReference type="Proteomes" id="UP000727993">
    <property type="component" value="Unassembled WGS sequence"/>
</dbReference>
<proteinExistence type="inferred from homology"/>
<dbReference type="InterPro" id="IPR029351">
    <property type="entry name" value="GAD_dom"/>
</dbReference>
<evidence type="ECO:0000256" key="5">
    <source>
        <dbReference type="ARBA" id="ARBA00022917"/>
    </source>
</evidence>
<comment type="caution">
    <text evidence="9">The sequence shown here is derived from an EMBL/GenBank/DDBJ whole genome shotgun (WGS) entry which is preliminary data.</text>
</comment>
<dbReference type="SUPFAM" id="SSF55681">
    <property type="entry name" value="Class II aaRS and biotin synthetases"/>
    <property type="match status" value="1"/>
</dbReference>
<dbReference type="Pfam" id="PF00152">
    <property type="entry name" value="tRNA-synt_2"/>
    <property type="match status" value="1"/>
</dbReference>
<dbReference type="InterPro" id="IPR045864">
    <property type="entry name" value="aa-tRNA-synth_II/BPL/LPL"/>
</dbReference>
<comment type="subunit">
    <text evidence="7">Homodimer.</text>
</comment>
<feature type="binding site" evidence="7">
    <location>
        <begin position="225"/>
        <end position="227"/>
    </location>
    <ligand>
        <name>ATP</name>
        <dbReference type="ChEBI" id="CHEBI:30616"/>
    </ligand>
</feature>
<dbReference type="SUPFAM" id="SSF50249">
    <property type="entry name" value="Nucleic acid-binding proteins"/>
    <property type="match status" value="1"/>
</dbReference>
<evidence type="ECO:0000256" key="4">
    <source>
        <dbReference type="ARBA" id="ARBA00022840"/>
    </source>
</evidence>
<feature type="site" description="Important for tRNA non-discrimination" evidence="7">
    <location>
        <position position="42"/>
    </location>
</feature>
<feature type="binding site" evidence="7">
    <location>
        <position position="179"/>
    </location>
    <ligand>
        <name>L-aspartate</name>
        <dbReference type="ChEBI" id="CHEBI:29991"/>
    </ligand>
</feature>
<feature type="binding site" evidence="7">
    <location>
        <position position="234"/>
    </location>
    <ligand>
        <name>ATP</name>
        <dbReference type="ChEBI" id="CHEBI:30616"/>
    </ligand>
</feature>
<dbReference type="InterPro" id="IPR004365">
    <property type="entry name" value="NA-bd_OB_tRNA"/>
</dbReference>
<dbReference type="InterPro" id="IPR012340">
    <property type="entry name" value="NA-bd_OB-fold"/>
</dbReference>
<comment type="similarity">
    <text evidence="1 7">Belongs to the class-II aminoacyl-tRNA synthetase family. Type 1 subfamily.</text>
</comment>
<evidence type="ECO:0000256" key="7">
    <source>
        <dbReference type="HAMAP-Rule" id="MF_00044"/>
    </source>
</evidence>
<dbReference type="EMBL" id="JADJZA010000009">
    <property type="protein sequence ID" value="MBK9298504.1"/>
    <property type="molecule type" value="Genomic_DNA"/>
</dbReference>
<dbReference type="Pfam" id="PF01336">
    <property type="entry name" value="tRNA_anti-codon"/>
    <property type="match status" value="1"/>
</dbReference>
<reference evidence="9 10" key="1">
    <citation type="submission" date="2020-10" db="EMBL/GenBank/DDBJ databases">
        <title>Connecting structure to function with the recovery of over 1000 high-quality activated sludge metagenome-assembled genomes encoding full-length rRNA genes using long-read sequencing.</title>
        <authorList>
            <person name="Singleton C.M."/>
            <person name="Petriglieri F."/>
            <person name="Kristensen J.M."/>
            <person name="Kirkegaard R.H."/>
            <person name="Michaelsen T.Y."/>
            <person name="Andersen M.H."/>
            <person name="Karst S.M."/>
            <person name="Dueholm M.S."/>
            <person name="Nielsen P.H."/>
            <person name="Albertsen M."/>
        </authorList>
    </citation>
    <scope>NUCLEOTIDE SEQUENCE [LARGE SCALE GENOMIC DNA]</scope>
    <source>
        <strain evidence="9">Lyne_18-Q3-R50-59_MAXAC.006</strain>
    </source>
</reference>
<keyword evidence="5 7" id="KW-0648">Protein biosynthesis</keyword>
<keyword evidence="7" id="KW-0963">Cytoplasm</keyword>
<dbReference type="HAMAP" id="MF_00044">
    <property type="entry name" value="Asp_tRNA_synth_type1"/>
    <property type="match status" value="1"/>
</dbReference>
<evidence type="ECO:0000256" key="6">
    <source>
        <dbReference type="ARBA" id="ARBA00023146"/>
    </source>
</evidence>
<evidence type="ECO:0000313" key="9">
    <source>
        <dbReference type="EMBL" id="MBK9298504.1"/>
    </source>
</evidence>
<dbReference type="SUPFAM" id="SSF55261">
    <property type="entry name" value="GAD domain-like"/>
    <property type="match status" value="1"/>
</dbReference>
<evidence type="ECO:0000256" key="1">
    <source>
        <dbReference type="ARBA" id="ARBA00006303"/>
    </source>
</evidence>
<dbReference type="NCBIfam" id="NF001750">
    <property type="entry name" value="PRK00476.1"/>
    <property type="match status" value="1"/>
</dbReference>
<evidence type="ECO:0000256" key="3">
    <source>
        <dbReference type="ARBA" id="ARBA00022741"/>
    </source>
</evidence>
<name>A0A936NGH0_9ACTN</name>
<keyword evidence="3 7" id="KW-0547">Nucleotide-binding</keyword>
<dbReference type="EC" id="6.1.1.23" evidence="7"/>
<dbReference type="GO" id="GO:0050560">
    <property type="term" value="F:aspartate-tRNA(Asn) ligase activity"/>
    <property type="evidence" value="ECO:0007669"/>
    <property type="project" value="UniProtKB-EC"/>
</dbReference>
<dbReference type="Gene3D" id="2.40.50.140">
    <property type="entry name" value="Nucleic acid-binding proteins"/>
    <property type="match status" value="1"/>
</dbReference>
<dbReference type="PANTHER" id="PTHR22594">
    <property type="entry name" value="ASPARTYL/LYSYL-TRNA SYNTHETASE"/>
    <property type="match status" value="1"/>
</dbReference>
<dbReference type="InterPro" id="IPR004115">
    <property type="entry name" value="GAD-like_sf"/>
</dbReference>
<dbReference type="GO" id="GO:0004815">
    <property type="term" value="F:aspartate-tRNA ligase activity"/>
    <property type="evidence" value="ECO:0007669"/>
    <property type="project" value="UniProtKB-UniRule"/>
</dbReference>
<dbReference type="InterPro" id="IPR047089">
    <property type="entry name" value="Asp-tRNA-ligase_1_N"/>
</dbReference>
<evidence type="ECO:0000259" key="8">
    <source>
        <dbReference type="PROSITE" id="PS50862"/>
    </source>
</evidence>
<dbReference type="Gene3D" id="3.30.1360.30">
    <property type="entry name" value="GAD-like domain"/>
    <property type="match status" value="1"/>
</dbReference>
<comment type="subcellular location">
    <subcellularLocation>
        <location evidence="7">Cytoplasm</location>
    </subcellularLocation>
</comment>
<accession>A0A936NGH0</accession>
<dbReference type="Pfam" id="PF02938">
    <property type="entry name" value="GAD"/>
    <property type="match status" value="1"/>
</dbReference>